<dbReference type="InterPro" id="IPR001387">
    <property type="entry name" value="Cro/C1-type_HTH"/>
</dbReference>
<keyword evidence="2" id="KW-0472">Membrane</keyword>
<reference evidence="5" key="2">
    <citation type="submission" date="2023-06" db="EMBL/GenBank/DDBJ databases">
        <title>Identification and characterization of horizontal gene transfer across gut microbiota members of farm animals based on homology search.</title>
        <authorList>
            <person name="Zeman M."/>
            <person name="Kubasova T."/>
            <person name="Jahodarova E."/>
            <person name="Nykrynova M."/>
            <person name="Rychlik I."/>
        </authorList>
    </citation>
    <scope>NUCLEOTIDE SEQUENCE [LARGE SCALE GENOMIC DNA]</scope>
    <source>
        <strain evidence="5">ET39</strain>
    </source>
</reference>
<accession>A0ABT7U9W9</accession>
<dbReference type="CDD" id="cd00093">
    <property type="entry name" value="HTH_XRE"/>
    <property type="match status" value="1"/>
</dbReference>
<protein>
    <submittedName>
        <fullName evidence="4">Helix-turn-helix transcriptional regulator</fullName>
    </submittedName>
</protein>
<keyword evidence="2" id="KW-0812">Transmembrane</keyword>
<reference evidence="4 5" key="1">
    <citation type="submission" date="2023-06" db="EMBL/GenBank/DDBJ databases">
        <title>Identification and characterization of horizontal gene transfer across gut microbiota members of farm animals based on homology search.</title>
        <authorList>
            <person name="Schwarzerova J."/>
            <person name="Nykrynova M."/>
            <person name="Jureckova K."/>
            <person name="Cejkova D."/>
            <person name="Rychlik I."/>
        </authorList>
    </citation>
    <scope>NUCLEOTIDE SEQUENCE [LARGE SCALE GENOMIC DNA]</scope>
    <source>
        <strain evidence="4 5">ET39</strain>
    </source>
</reference>
<dbReference type="Proteomes" id="UP001529340">
    <property type="component" value="Unassembled WGS sequence"/>
</dbReference>
<evidence type="ECO:0000313" key="5">
    <source>
        <dbReference type="Proteomes" id="UP001529340"/>
    </source>
</evidence>
<dbReference type="Gene3D" id="1.10.260.40">
    <property type="entry name" value="lambda repressor-like DNA-binding domains"/>
    <property type="match status" value="1"/>
</dbReference>
<dbReference type="InterPro" id="IPR010982">
    <property type="entry name" value="Lambda_DNA-bd_dom_sf"/>
</dbReference>
<dbReference type="EMBL" id="JAUDCG010000006">
    <property type="protein sequence ID" value="MDM8156428.1"/>
    <property type="molecule type" value="Genomic_DNA"/>
</dbReference>
<keyword evidence="2" id="KW-1133">Transmembrane helix</keyword>
<dbReference type="PANTHER" id="PTHR46558">
    <property type="entry name" value="TRACRIPTIONAL REGULATORY PROTEIN-RELATED-RELATED"/>
    <property type="match status" value="1"/>
</dbReference>
<name>A0ABT7U9W9_9FIRM</name>
<dbReference type="PANTHER" id="PTHR46558:SF11">
    <property type="entry name" value="HTH-TYPE TRANSCRIPTIONAL REGULATOR XRE"/>
    <property type="match status" value="1"/>
</dbReference>
<dbReference type="Pfam" id="PF01381">
    <property type="entry name" value="HTH_3"/>
    <property type="match status" value="1"/>
</dbReference>
<evidence type="ECO:0000256" key="2">
    <source>
        <dbReference type="SAM" id="Phobius"/>
    </source>
</evidence>
<dbReference type="SMART" id="SM00530">
    <property type="entry name" value="HTH_XRE"/>
    <property type="match status" value="1"/>
</dbReference>
<gene>
    <name evidence="4" type="ORF">QUV96_02105</name>
</gene>
<feature type="transmembrane region" description="Helical" evidence="2">
    <location>
        <begin position="95"/>
        <end position="117"/>
    </location>
</feature>
<evidence type="ECO:0000256" key="1">
    <source>
        <dbReference type="ARBA" id="ARBA00023125"/>
    </source>
</evidence>
<sequence>MDPSKTGRLIAKQRRMQNLTQEQLAQRIGVSNKTISKWENGKGMPDYALIQPLCEALDIRISELIEGDVQQTCGDEERLMDLLRRTQELERQNKILYGILLIVLGIAMQALSHSFYGSAVQDFLSGALMGISVGVMLIGLYVMFRR</sequence>
<feature type="transmembrane region" description="Helical" evidence="2">
    <location>
        <begin position="123"/>
        <end position="144"/>
    </location>
</feature>
<reference evidence="4 5" key="3">
    <citation type="submission" date="2023-06" db="EMBL/GenBank/DDBJ databases">
        <authorList>
            <person name="Zeman M."/>
            <person name="Kubasova T."/>
            <person name="Jahodarova E."/>
            <person name="Nykrynova M."/>
            <person name="Rychlik I."/>
        </authorList>
    </citation>
    <scope>NUCLEOTIDE SEQUENCE [LARGE SCALE GENOMIC DNA]</scope>
    <source>
        <strain evidence="4 5">ET39</strain>
    </source>
</reference>
<dbReference type="RefSeq" id="WP_289606898.1">
    <property type="nucleotide sequence ID" value="NZ_JAUDCG010000006.1"/>
</dbReference>
<comment type="caution">
    <text evidence="4">The sequence shown here is derived from an EMBL/GenBank/DDBJ whole genome shotgun (WGS) entry which is preliminary data.</text>
</comment>
<proteinExistence type="predicted"/>
<keyword evidence="5" id="KW-1185">Reference proteome</keyword>
<feature type="domain" description="HTH cro/C1-type" evidence="3">
    <location>
        <begin position="10"/>
        <end position="64"/>
    </location>
</feature>
<keyword evidence="1" id="KW-0238">DNA-binding</keyword>
<organism evidence="4 5">
    <name type="scientific">Amedibacillus dolichus</name>
    <dbReference type="NCBI Taxonomy" id="31971"/>
    <lineage>
        <taxon>Bacteria</taxon>
        <taxon>Bacillati</taxon>
        <taxon>Bacillota</taxon>
        <taxon>Erysipelotrichia</taxon>
        <taxon>Erysipelotrichales</taxon>
        <taxon>Erysipelotrichaceae</taxon>
        <taxon>Amedibacillus</taxon>
    </lineage>
</organism>
<dbReference type="SUPFAM" id="SSF47413">
    <property type="entry name" value="lambda repressor-like DNA-binding domains"/>
    <property type="match status" value="1"/>
</dbReference>
<dbReference type="PROSITE" id="PS50943">
    <property type="entry name" value="HTH_CROC1"/>
    <property type="match status" value="1"/>
</dbReference>
<evidence type="ECO:0000259" key="3">
    <source>
        <dbReference type="PROSITE" id="PS50943"/>
    </source>
</evidence>
<evidence type="ECO:0000313" key="4">
    <source>
        <dbReference type="EMBL" id="MDM8156428.1"/>
    </source>
</evidence>